<dbReference type="EMBL" id="BDSP01000257">
    <property type="protein sequence ID" value="GAX27433.1"/>
    <property type="molecule type" value="Genomic_DNA"/>
</dbReference>
<dbReference type="InParanoid" id="A0A1Z5KM83"/>
<evidence type="ECO:0000256" key="2">
    <source>
        <dbReference type="ARBA" id="ARBA00005336"/>
    </source>
</evidence>
<evidence type="ECO:0000256" key="5">
    <source>
        <dbReference type="ARBA" id="ARBA00022801"/>
    </source>
</evidence>
<dbReference type="OrthoDB" id="416222at2759"/>
<dbReference type="InterPro" id="IPR002772">
    <property type="entry name" value="Glyco_hydro_3_C"/>
</dbReference>
<gene>
    <name evidence="9" type="ORF">FisN_23Hh103</name>
</gene>
<keyword evidence="7" id="KW-0472">Membrane</keyword>
<protein>
    <recommendedName>
        <fullName evidence="3">beta-glucosidase</fullName>
        <ecNumber evidence="3">3.2.1.21</ecNumber>
    </recommendedName>
</protein>
<dbReference type="InterPro" id="IPR036881">
    <property type="entry name" value="Glyco_hydro_3_C_sf"/>
</dbReference>
<dbReference type="GO" id="GO:0009251">
    <property type="term" value="P:glucan catabolic process"/>
    <property type="evidence" value="ECO:0007669"/>
    <property type="project" value="TreeGrafter"/>
</dbReference>
<evidence type="ECO:0000313" key="9">
    <source>
        <dbReference type="EMBL" id="GAX27433.1"/>
    </source>
</evidence>
<evidence type="ECO:0000256" key="7">
    <source>
        <dbReference type="SAM" id="Phobius"/>
    </source>
</evidence>
<evidence type="ECO:0000313" key="10">
    <source>
        <dbReference type="Proteomes" id="UP000198406"/>
    </source>
</evidence>
<dbReference type="SMART" id="SM01217">
    <property type="entry name" value="Fn3_like"/>
    <property type="match status" value="1"/>
</dbReference>
<feature type="domain" description="Fibronectin type III-like" evidence="8">
    <location>
        <begin position="702"/>
        <end position="772"/>
    </location>
</feature>
<dbReference type="Pfam" id="PF01915">
    <property type="entry name" value="Glyco_hydro_3_C"/>
    <property type="match status" value="1"/>
</dbReference>
<dbReference type="Pfam" id="PF14310">
    <property type="entry name" value="Fn3-like"/>
    <property type="match status" value="1"/>
</dbReference>
<keyword evidence="7" id="KW-0812">Transmembrane</keyword>
<dbReference type="SUPFAM" id="SSF52279">
    <property type="entry name" value="Beta-D-glucan exohydrolase, C-terminal domain"/>
    <property type="match status" value="1"/>
</dbReference>
<feature type="transmembrane region" description="Helical" evidence="7">
    <location>
        <begin position="912"/>
        <end position="933"/>
    </location>
</feature>
<dbReference type="PANTHER" id="PTHR30620">
    <property type="entry name" value="PERIPLASMIC BETA-GLUCOSIDASE-RELATED"/>
    <property type="match status" value="1"/>
</dbReference>
<dbReference type="PRINTS" id="PR00133">
    <property type="entry name" value="GLHYDRLASE3"/>
</dbReference>
<dbReference type="Gene3D" id="3.20.20.300">
    <property type="entry name" value="Glycoside hydrolase, family 3, N-terminal domain"/>
    <property type="match status" value="1"/>
</dbReference>
<dbReference type="Gene3D" id="3.40.50.1700">
    <property type="entry name" value="Glycoside hydrolase family 3 C-terminal domain"/>
    <property type="match status" value="1"/>
</dbReference>
<keyword evidence="4" id="KW-0732">Signal</keyword>
<dbReference type="PANTHER" id="PTHR30620:SF16">
    <property type="entry name" value="LYSOSOMAL BETA GLUCOSIDASE"/>
    <property type="match status" value="1"/>
</dbReference>
<organism evidence="9 10">
    <name type="scientific">Fistulifera solaris</name>
    <name type="common">Oleaginous diatom</name>
    <dbReference type="NCBI Taxonomy" id="1519565"/>
    <lineage>
        <taxon>Eukaryota</taxon>
        <taxon>Sar</taxon>
        <taxon>Stramenopiles</taxon>
        <taxon>Ochrophyta</taxon>
        <taxon>Bacillariophyta</taxon>
        <taxon>Bacillariophyceae</taxon>
        <taxon>Bacillariophycidae</taxon>
        <taxon>Naviculales</taxon>
        <taxon>Naviculaceae</taxon>
        <taxon>Fistulifera</taxon>
    </lineage>
</organism>
<dbReference type="EC" id="3.2.1.21" evidence="3"/>
<dbReference type="Pfam" id="PF00933">
    <property type="entry name" value="Glyco_hydro_3"/>
    <property type="match status" value="1"/>
</dbReference>
<dbReference type="Gene3D" id="2.60.40.10">
    <property type="entry name" value="Immunoglobulins"/>
    <property type="match status" value="1"/>
</dbReference>
<dbReference type="AlphaFoldDB" id="A0A1Z5KM83"/>
<proteinExistence type="inferred from homology"/>
<dbReference type="InterPro" id="IPR051915">
    <property type="entry name" value="Cellulose_Degrad_GH3"/>
</dbReference>
<dbReference type="InterPro" id="IPR026891">
    <property type="entry name" value="Fn3-like"/>
</dbReference>
<name>A0A1Z5KM83_FISSO</name>
<dbReference type="GO" id="GO:0008422">
    <property type="term" value="F:beta-glucosidase activity"/>
    <property type="evidence" value="ECO:0007669"/>
    <property type="project" value="UniProtKB-EC"/>
</dbReference>
<accession>A0A1Z5KM83</accession>
<keyword evidence="10" id="KW-1185">Reference proteome</keyword>
<dbReference type="InterPro" id="IPR013783">
    <property type="entry name" value="Ig-like_fold"/>
</dbReference>
<comment type="similarity">
    <text evidence="2">Belongs to the glycosyl hydrolase 3 family.</text>
</comment>
<dbReference type="InterPro" id="IPR036962">
    <property type="entry name" value="Glyco_hydro_3_N_sf"/>
</dbReference>
<dbReference type="Proteomes" id="UP000198406">
    <property type="component" value="Unassembled WGS sequence"/>
</dbReference>
<evidence type="ECO:0000256" key="1">
    <source>
        <dbReference type="ARBA" id="ARBA00000448"/>
    </source>
</evidence>
<keyword evidence="6 9" id="KW-0326">Glycosidase</keyword>
<reference evidence="9 10" key="1">
    <citation type="journal article" date="2015" name="Plant Cell">
        <title>Oil accumulation by the oleaginous diatom Fistulifera solaris as revealed by the genome and transcriptome.</title>
        <authorList>
            <person name="Tanaka T."/>
            <person name="Maeda Y."/>
            <person name="Veluchamy A."/>
            <person name="Tanaka M."/>
            <person name="Abida H."/>
            <person name="Marechal E."/>
            <person name="Bowler C."/>
            <person name="Muto M."/>
            <person name="Sunaga Y."/>
            <person name="Tanaka M."/>
            <person name="Yoshino T."/>
            <person name="Taniguchi T."/>
            <person name="Fukuda Y."/>
            <person name="Nemoto M."/>
            <person name="Matsumoto M."/>
            <person name="Wong P.S."/>
            <person name="Aburatani S."/>
            <person name="Fujibuchi W."/>
        </authorList>
    </citation>
    <scope>NUCLEOTIDE SEQUENCE [LARGE SCALE GENOMIC DNA]</scope>
    <source>
        <strain evidence="9 10">JPCC DA0580</strain>
    </source>
</reference>
<sequence length="960" mass="106748">MQIRARNESLSWPDFRRRTAAEMSLEEKIAQMAQIDINMLIRDDGNGGKELNPDAVEEWIGRKGVGSVLNVVINGFWNASQYRQAVIDIQKVAKQYHRPPVIWGIDTVHGANYIRGAVVTPQAINLAATFNRTAAYQAGKLGSRDTRAGGMPWLFSPLLGLSLESRWGRVYETFGEDPHLVGEMASAMIHGIQETTGVGIPSRAAACGKHFVGYSQSHNGHDRSPSAIPRRHLYQYYVPPWITAISKAKVMTIMESYVEYDGVPNVANHESLVYLLRNRLGFKGMLVTDYREIKNLEEWHHVAKDYKDAVQKTLGLGSVDMNMVPADYDEFQKGIQEGIASHILTEDRITVSADRIIKLKQDLGMYDEEVTMDDDNLPLVGTDVDDVYETVVQSIVLAKNNNATLPLNITRLGKSKRMKVLVTGPTSSSRIYPTGGWTGEWQGVPIEEEVNWFFYGNSLLEAFQSESSLDVTFRCGVSILGDTCEDKNVSTSLWTEAENEVKDWIGVNEGIESIQRAAEAASVSDIIIVALGEEPYAEKPADIRSLDLPAGQYSLVKQLCESSPQVKIVLVYYGGRPRLLRPVVELVDAVLLGFLPGPSAARAVVDIVTGRVNPSGRLPITYPLYDDGGGVPYFRAVSDQCTLGEGLLPHWQYGPCEVQWPFGHGLSFTEFEYSQFHATGGIDRDLNLSVLIKNVGDRAGAETVMFFTFDDFRPTTPEYKRLRAFEKVFLHPGEETTVKLTVPLDNLRFVGSSDDSHYVIDPSMTSWVGVGHDTDCRYARENDSELCIHLAAQNPRATYSGACEAACNVWRESNCSVTFGMAADRCVDMCFDGGRYLSKEDGGQNEGWGWNYVKCIESVVYGFQKSGSKDQCWQMTSLCRDIFHTSSLYESESSLRHDRLPFQQEGVPEANYVALVVGLVASTVVFVLIRGGWDGLKRRRRESGNAELEFMAVNTHEVPA</sequence>
<dbReference type="SUPFAM" id="SSF51445">
    <property type="entry name" value="(Trans)glycosidases"/>
    <property type="match status" value="1"/>
</dbReference>
<comment type="caution">
    <text evidence="9">The sequence shown here is derived from an EMBL/GenBank/DDBJ whole genome shotgun (WGS) entry which is preliminary data.</text>
</comment>
<dbReference type="InterPro" id="IPR017853">
    <property type="entry name" value="GH"/>
</dbReference>
<evidence type="ECO:0000259" key="8">
    <source>
        <dbReference type="SMART" id="SM01217"/>
    </source>
</evidence>
<dbReference type="InterPro" id="IPR001764">
    <property type="entry name" value="Glyco_hydro_3_N"/>
</dbReference>
<evidence type="ECO:0000256" key="6">
    <source>
        <dbReference type="ARBA" id="ARBA00023295"/>
    </source>
</evidence>
<evidence type="ECO:0000256" key="3">
    <source>
        <dbReference type="ARBA" id="ARBA00012744"/>
    </source>
</evidence>
<keyword evidence="5 9" id="KW-0378">Hydrolase</keyword>
<evidence type="ECO:0000256" key="4">
    <source>
        <dbReference type="ARBA" id="ARBA00022729"/>
    </source>
</evidence>
<comment type="catalytic activity">
    <reaction evidence="1">
        <text>Hydrolysis of terminal, non-reducing beta-D-glucosyl residues with release of beta-D-glucose.</text>
        <dbReference type="EC" id="3.2.1.21"/>
    </reaction>
</comment>
<keyword evidence="7" id="KW-1133">Transmembrane helix</keyword>